<accession>A0A8F5GJ82</accession>
<feature type="region of interest" description="Disordered" evidence="1">
    <location>
        <begin position="594"/>
        <end position="623"/>
    </location>
</feature>
<evidence type="ECO:0000313" key="3">
    <source>
        <dbReference type="Proteomes" id="UP001268169"/>
    </source>
</evidence>
<keyword evidence="3" id="KW-1185">Reference proteome</keyword>
<evidence type="ECO:0000256" key="1">
    <source>
        <dbReference type="SAM" id="MobiDB-lite"/>
    </source>
</evidence>
<name>A0A8F5GJ82_9VIRU</name>
<proteinExistence type="predicted"/>
<dbReference type="Proteomes" id="UP001268169">
    <property type="component" value="Segment"/>
</dbReference>
<protein>
    <submittedName>
        <fullName evidence="2">Capsid</fullName>
    </submittedName>
</protein>
<reference evidence="2" key="2">
    <citation type="submission" date="2021-04" db="EMBL/GenBank/DDBJ databases">
        <authorList>
            <person name="Mor S.K."/>
            <person name="Padhi S."/>
            <person name="Singh V."/>
            <person name="Phelps N.B.D."/>
        </authorList>
    </citation>
    <scope>NUCLEOTIDE SEQUENCE</scope>
    <source>
        <strain evidence="2">CCTLV-1/USA/MN/2018</strain>
    </source>
</reference>
<reference evidence="2" key="1">
    <citation type="journal article" date="2021" name="Viruses">
        <title>Comparative Molecular Characterization of Novel and Known Piscine Toti-Like Viruses.</title>
        <authorList>
            <person name="Sandlund L."/>
            <person name="Mor S.K."/>
            <person name="Singh V.K."/>
            <person name="Padhi S.K."/>
            <person name="Phelps N.B.D."/>
            <person name="Nylund S."/>
            <person name="Mikalsen A.B."/>
        </authorList>
    </citation>
    <scope>NUCLEOTIDE SEQUENCE</scope>
    <source>
        <strain evidence="2">CCTLV-1/USA/MN/2018</strain>
    </source>
</reference>
<sequence>MQPQFNFFLRPSRTPTQITQHPISTSIYIPPTVLGVCNVAFELEQMKIANSRESSILRLPGGRGGLSVLIQEFATNLESIARAIFTDTNMLIEPSIQDRENLRQYQIFREGNVDSLNAAVAVVAAEREYTNTSTTHVPGPTARVLFVVVDQTNERMIPVRVQGAAGLIELTPAANYVIGGADMDLAPVINRNVNLGADAAGLEQVACWQRWVEYFGNEEDWQSALELVSNAYVTFTPEMRRHTNRVEGGFYWQVGAAPPFGLGNMANWVRVDNLAPAARVVIYNDSQNMLSAPWGGYRVRGLAPDGIPNMMYTRYEPVLGVGSAGLMWRPEHPVLAPIFDRVSALADVCYQRGRMCAVFEDIAVGQMGLAEDTIAQANVAPNAGLVQRVLKKVQEVENSVLTAKHQSTVMVMMGGYFRIGGAVAHQARYPQSAPGTMRKRIPVSQWRGLGFEWDLPGDDLYSIGSGEFEAVNATIGALGGIWDVIKYKLPVPGEDGRGVMGITTAIGGWTRAQTNVDNVGTIRESGLEPEPEGIVMSTPTRSRALYLRWGLFAVPPLESSTREYPYAGYSRSMTPTNHMVMRAVSGGRSVVLKGSRGQHNPVFVNRTPGQPTTNTPQVDTQGTTTEAFLDL</sequence>
<gene>
    <name evidence="2" type="primary">ORF1</name>
</gene>
<organism evidence="2 3">
    <name type="scientific">Common carp toti-like virus 1</name>
    <dbReference type="NCBI Taxonomy" id="2855314"/>
    <lineage>
        <taxon>Viruses</taxon>
        <taxon>Riboviria</taxon>
        <taxon>Orthornavirae</taxon>
        <taxon>Duplornaviricota</taxon>
        <taxon>Chrymotiviricetes</taxon>
        <taxon>Ghabrivirales</taxon>
        <taxon>Betatotivirineae</taxon>
        <taxon>Pistolviridae</taxon>
        <taxon>Pistolvirus</taxon>
        <taxon>Pistolvirus shi</taxon>
    </lineage>
</organism>
<evidence type="ECO:0000313" key="2">
    <source>
        <dbReference type="EMBL" id="QXJ19453.1"/>
    </source>
</evidence>
<feature type="compositionally biased region" description="Polar residues" evidence="1">
    <location>
        <begin position="607"/>
        <end position="623"/>
    </location>
</feature>
<dbReference type="EMBL" id="MW893686">
    <property type="protein sequence ID" value="QXJ19453.1"/>
    <property type="molecule type" value="Genomic_RNA"/>
</dbReference>